<dbReference type="KEGG" id="tact:SG35_001710"/>
<reference evidence="3 4" key="2">
    <citation type="journal article" date="2022" name="Mar. Drugs">
        <title>Bioassay-Guided Fractionation Leads to the Detection of Cholic Acid Generated by the Rare Thalassomonas sp.</title>
        <authorList>
            <person name="Pheiffer F."/>
            <person name="Schneider Y.K."/>
            <person name="Hansen E.H."/>
            <person name="Andersen J.H."/>
            <person name="Isaksson J."/>
            <person name="Busche T."/>
            <person name="R C."/>
            <person name="Kalinowski J."/>
            <person name="Zyl L.V."/>
            <person name="Trindade M."/>
        </authorList>
    </citation>
    <scope>NUCLEOTIDE SEQUENCE [LARGE SCALE GENOMIC DNA]</scope>
    <source>
        <strain evidence="3 4">A5K-106</strain>
    </source>
</reference>
<evidence type="ECO:0000313" key="4">
    <source>
        <dbReference type="Proteomes" id="UP000032568"/>
    </source>
</evidence>
<dbReference type="NCBIfam" id="TIGR02595">
    <property type="entry name" value="PEP_CTERM"/>
    <property type="match status" value="1"/>
</dbReference>
<sequence>MKSKLLKNLFIVILTLSYTAHAVLIEDNLDDYLYLHSASNDISGYFDMTGQEYEHAWVTLSFVDDTYLFAEQYPFNDQRPVDEGELDNSLGVQSFYRHSAAQGSFFFDGWEQVTHIQQDIIETAYISFADIAGNISIDYMETHTIGFHEHNEPGHDWSLGRRDCHLPCQFFNLQHSVETSGYTGYFTVRERLSKGLIDHVLVDGKLEFDIGVVSGDFYLASATIRTIPEPASLGLFLLALFGLVSVQRKNSRTLSDC</sequence>
<evidence type="ECO:0000259" key="2">
    <source>
        <dbReference type="Pfam" id="PF07589"/>
    </source>
</evidence>
<evidence type="ECO:0000313" key="3">
    <source>
        <dbReference type="EMBL" id="WDD99427.1"/>
    </source>
</evidence>
<reference evidence="3 4" key="1">
    <citation type="journal article" date="2015" name="Genome Announc.">
        <title>Draft Genome Sequences of Marine Isolates of Thalassomonas viridans and Thalassomonas actiniarum.</title>
        <authorList>
            <person name="Olonade I."/>
            <person name="van Zyl L.J."/>
            <person name="Trindade M."/>
        </authorList>
    </citation>
    <scope>NUCLEOTIDE SEQUENCE [LARGE SCALE GENOMIC DNA]</scope>
    <source>
        <strain evidence="3 4">A5K-106</strain>
    </source>
</reference>
<feature type="signal peptide" evidence="1">
    <location>
        <begin position="1"/>
        <end position="22"/>
    </location>
</feature>
<evidence type="ECO:0000256" key="1">
    <source>
        <dbReference type="SAM" id="SignalP"/>
    </source>
</evidence>
<gene>
    <name evidence="3" type="ORF">SG35_001710</name>
</gene>
<feature type="domain" description="Ice-binding protein C-terminal" evidence="2">
    <location>
        <begin position="226"/>
        <end position="249"/>
    </location>
</feature>
<dbReference type="AlphaFoldDB" id="A0AAF0C3C3"/>
<dbReference type="InterPro" id="IPR013424">
    <property type="entry name" value="Ice-binding_C"/>
</dbReference>
<proteinExistence type="predicted"/>
<protein>
    <submittedName>
        <fullName evidence="3">PEP-CTERM sorting domain-containing protein</fullName>
    </submittedName>
</protein>
<organism evidence="3 4">
    <name type="scientific">Thalassomonas actiniarum</name>
    <dbReference type="NCBI Taxonomy" id="485447"/>
    <lineage>
        <taxon>Bacteria</taxon>
        <taxon>Pseudomonadati</taxon>
        <taxon>Pseudomonadota</taxon>
        <taxon>Gammaproteobacteria</taxon>
        <taxon>Alteromonadales</taxon>
        <taxon>Colwelliaceae</taxon>
        <taxon>Thalassomonas</taxon>
    </lineage>
</organism>
<keyword evidence="4" id="KW-1185">Reference proteome</keyword>
<dbReference type="Pfam" id="PF07589">
    <property type="entry name" value="PEP-CTERM"/>
    <property type="match status" value="1"/>
</dbReference>
<feature type="chain" id="PRO_5042136670" evidence="1">
    <location>
        <begin position="23"/>
        <end position="257"/>
    </location>
</feature>
<accession>A0AAF0C3C3</accession>
<dbReference type="Proteomes" id="UP000032568">
    <property type="component" value="Chromosome"/>
</dbReference>
<keyword evidence="1" id="KW-0732">Signal</keyword>
<dbReference type="RefSeq" id="WP_044834058.1">
    <property type="nucleotide sequence ID" value="NZ_CP059735.1"/>
</dbReference>
<dbReference type="EMBL" id="CP059735">
    <property type="protein sequence ID" value="WDD99427.1"/>
    <property type="molecule type" value="Genomic_DNA"/>
</dbReference>
<name>A0AAF0C3C3_9GAMM</name>